<dbReference type="HOGENOM" id="CLU_423513_0_0_1"/>
<dbReference type="eggNOG" id="ENOG502TDAD">
    <property type="taxonomic scope" value="Eukaryota"/>
</dbReference>
<keyword evidence="2" id="KW-1185">Reference proteome</keyword>
<dbReference type="FunCoup" id="B4J5F5">
    <property type="interactions" value="66"/>
</dbReference>
<reference evidence="1 2" key="1">
    <citation type="journal article" date="2007" name="Nature">
        <title>Evolution of genes and genomes on the Drosophila phylogeny.</title>
        <authorList>
            <consortium name="Drosophila 12 Genomes Consortium"/>
            <person name="Clark A.G."/>
            <person name="Eisen M.B."/>
            <person name="Smith D.R."/>
            <person name="Bergman C.M."/>
            <person name="Oliver B."/>
            <person name="Markow T.A."/>
            <person name="Kaufman T.C."/>
            <person name="Kellis M."/>
            <person name="Gelbart W."/>
            <person name="Iyer V.N."/>
            <person name="Pollard D.A."/>
            <person name="Sackton T.B."/>
            <person name="Larracuente A.M."/>
            <person name="Singh N.D."/>
            <person name="Abad J.P."/>
            <person name="Abt D.N."/>
            <person name="Adryan B."/>
            <person name="Aguade M."/>
            <person name="Akashi H."/>
            <person name="Anderson W.W."/>
            <person name="Aquadro C.F."/>
            <person name="Ardell D.H."/>
            <person name="Arguello R."/>
            <person name="Artieri C.G."/>
            <person name="Barbash D.A."/>
            <person name="Barker D."/>
            <person name="Barsanti P."/>
            <person name="Batterham P."/>
            <person name="Batzoglou S."/>
            <person name="Begun D."/>
            <person name="Bhutkar A."/>
            <person name="Blanco E."/>
            <person name="Bosak S.A."/>
            <person name="Bradley R.K."/>
            <person name="Brand A.D."/>
            <person name="Brent M.R."/>
            <person name="Brooks A.N."/>
            <person name="Brown R.H."/>
            <person name="Butlin R.K."/>
            <person name="Caggese C."/>
            <person name="Calvi B.R."/>
            <person name="Bernardo de Carvalho A."/>
            <person name="Caspi A."/>
            <person name="Castrezana S."/>
            <person name="Celniker S.E."/>
            <person name="Chang J.L."/>
            <person name="Chapple C."/>
            <person name="Chatterji S."/>
            <person name="Chinwalla A."/>
            <person name="Civetta A."/>
            <person name="Clifton S.W."/>
            <person name="Comeron J.M."/>
            <person name="Costello J.C."/>
            <person name="Coyne J.A."/>
            <person name="Daub J."/>
            <person name="David R.G."/>
            <person name="Delcher A.L."/>
            <person name="Delehaunty K."/>
            <person name="Do C.B."/>
            <person name="Ebling H."/>
            <person name="Edwards K."/>
            <person name="Eickbush T."/>
            <person name="Evans J.D."/>
            <person name="Filipski A."/>
            <person name="Findeiss S."/>
            <person name="Freyhult E."/>
            <person name="Fulton L."/>
            <person name="Fulton R."/>
            <person name="Garcia A.C."/>
            <person name="Gardiner A."/>
            <person name="Garfield D.A."/>
            <person name="Garvin B.E."/>
            <person name="Gibson G."/>
            <person name="Gilbert D."/>
            <person name="Gnerre S."/>
            <person name="Godfrey J."/>
            <person name="Good R."/>
            <person name="Gotea V."/>
            <person name="Gravely B."/>
            <person name="Greenberg A.J."/>
            <person name="Griffiths-Jones S."/>
            <person name="Gross S."/>
            <person name="Guigo R."/>
            <person name="Gustafson E.A."/>
            <person name="Haerty W."/>
            <person name="Hahn M.W."/>
            <person name="Halligan D.L."/>
            <person name="Halpern A.L."/>
            <person name="Halter G.M."/>
            <person name="Han M.V."/>
            <person name="Heger A."/>
            <person name="Hillier L."/>
            <person name="Hinrichs A.S."/>
            <person name="Holmes I."/>
            <person name="Hoskins R.A."/>
            <person name="Hubisz M.J."/>
            <person name="Hultmark D."/>
            <person name="Huntley M.A."/>
            <person name="Jaffe D.B."/>
            <person name="Jagadeeshan S."/>
            <person name="Jeck W.R."/>
            <person name="Johnson J."/>
            <person name="Jones C.D."/>
            <person name="Jordan W.C."/>
            <person name="Karpen G.H."/>
            <person name="Kataoka E."/>
            <person name="Keightley P.D."/>
            <person name="Kheradpour P."/>
            <person name="Kirkness E.F."/>
            <person name="Koerich L.B."/>
            <person name="Kristiansen K."/>
            <person name="Kudrna D."/>
            <person name="Kulathinal R.J."/>
            <person name="Kumar S."/>
            <person name="Kwok R."/>
            <person name="Lander E."/>
            <person name="Langley C.H."/>
            <person name="Lapoint R."/>
            <person name="Lazzaro B.P."/>
            <person name="Lee S.J."/>
            <person name="Levesque L."/>
            <person name="Li R."/>
            <person name="Lin C.F."/>
            <person name="Lin M.F."/>
            <person name="Lindblad-Toh K."/>
            <person name="Llopart A."/>
            <person name="Long M."/>
            <person name="Low L."/>
            <person name="Lozovsky E."/>
            <person name="Lu J."/>
            <person name="Luo M."/>
            <person name="Machado C.A."/>
            <person name="Makalowski W."/>
            <person name="Marzo M."/>
            <person name="Matsuda M."/>
            <person name="Matzkin L."/>
            <person name="McAllister B."/>
            <person name="McBride C.S."/>
            <person name="McKernan B."/>
            <person name="McKernan K."/>
            <person name="Mendez-Lago M."/>
            <person name="Minx P."/>
            <person name="Mollenhauer M.U."/>
            <person name="Montooth K."/>
            <person name="Mount S.M."/>
            <person name="Mu X."/>
            <person name="Myers E."/>
            <person name="Negre B."/>
            <person name="Newfeld S."/>
            <person name="Nielsen R."/>
            <person name="Noor M.A."/>
            <person name="O'Grady P."/>
            <person name="Pachter L."/>
            <person name="Papaceit M."/>
            <person name="Parisi M.J."/>
            <person name="Parisi M."/>
            <person name="Parts L."/>
            <person name="Pedersen J.S."/>
            <person name="Pesole G."/>
            <person name="Phillippy A.M."/>
            <person name="Ponting C.P."/>
            <person name="Pop M."/>
            <person name="Porcelli D."/>
            <person name="Powell J.R."/>
            <person name="Prohaska S."/>
            <person name="Pruitt K."/>
            <person name="Puig M."/>
            <person name="Quesneville H."/>
            <person name="Ram K.R."/>
            <person name="Rand D."/>
            <person name="Rasmussen M.D."/>
            <person name="Reed L.K."/>
            <person name="Reenan R."/>
            <person name="Reily A."/>
            <person name="Remington K.A."/>
            <person name="Rieger T.T."/>
            <person name="Ritchie M.G."/>
            <person name="Robin C."/>
            <person name="Rogers Y.H."/>
            <person name="Rohde C."/>
            <person name="Rozas J."/>
            <person name="Rubenfield M.J."/>
            <person name="Ruiz A."/>
            <person name="Russo S."/>
            <person name="Salzberg S.L."/>
            <person name="Sanchez-Gracia A."/>
            <person name="Saranga D.J."/>
            <person name="Sato H."/>
            <person name="Schaeffer S.W."/>
            <person name="Schatz M.C."/>
            <person name="Schlenke T."/>
            <person name="Schwartz R."/>
            <person name="Segarra C."/>
            <person name="Singh R.S."/>
            <person name="Sirot L."/>
            <person name="Sirota M."/>
            <person name="Sisneros N.B."/>
            <person name="Smith C.D."/>
            <person name="Smith T.F."/>
            <person name="Spieth J."/>
            <person name="Stage D.E."/>
            <person name="Stark A."/>
            <person name="Stephan W."/>
            <person name="Strausberg R.L."/>
            <person name="Strempel S."/>
            <person name="Sturgill D."/>
            <person name="Sutton G."/>
            <person name="Sutton G.G."/>
            <person name="Tao W."/>
            <person name="Teichmann S."/>
            <person name="Tobari Y.N."/>
            <person name="Tomimura Y."/>
            <person name="Tsolas J.M."/>
            <person name="Valente V.L."/>
            <person name="Venter E."/>
            <person name="Venter J.C."/>
            <person name="Vicario S."/>
            <person name="Vieira F.G."/>
            <person name="Vilella A.J."/>
            <person name="Villasante A."/>
            <person name="Walenz B."/>
            <person name="Wang J."/>
            <person name="Wasserman M."/>
            <person name="Watts T."/>
            <person name="Wilson D."/>
            <person name="Wilson R.K."/>
            <person name="Wing R.A."/>
            <person name="Wolfner M.F."/>
            <person name="Wong A."/>
            <person name="Wong G.K."/>
            <person name="Wu C.I."/>
            <person name="Wu G."/>
            <person name="Yamamoto D."/>
            <person name="Yang H.P."/>
            <person name="Yang S.P."/>
            <person name="Yorke J.A."/>
            <person name="Yoshida K."/>
            <person name="Zdobnov E."/>
            <person name="Zhang P."/>
            <person name="Zhang Y."/>
            <person name="Zimin A.V."/>
            <person name="Baldwin J."/>
            <person name="Abdouelleil A."/>
            <person name="Abdulkadir J."/>
            <person name="Abebe A."/>
            <person name="Abera B."/>
            <person name="Abreu J."/>
            <person name="Acer S.C."/>
            <person name="Aftuck L."/>
            <person name="Alexander A."/>
            <person name="An P."/>
            <person name="Anderson E."/>
            <person name="Anderson S."/>
            <person name="Arachi H."/>
            <person name="Azer M."/>
            <person name="Bachantsang P."/>
            <person name="Barry A."/>
            <person name="Bayul T."/>
            <person name="Berlin A."/>
            <person name="Bessette D."/>
            <person name="Bloom T."/>
            <person name="Blye J."/>
            <person name="Boguslavskiy L."/>
            <person name="Bonnet C."/>
            <person name="Boukhgalter B."/>
            <person name="Bourzgui I."/>
            <person name="Brown A."/>
            <person name="Cahill P."/>
            <person name="Channer S."/>
            <person name="Cheshatsang Y."/>
            <person name="Chuda L."/>
            <person name="Citroen M."/>
            <person name="Collymore A."/>
            <person name="Cooke P."/>
            <person name="Costello M."/>
            <person name="D'Aco K."/>
            <person name="Daza R."/>
            <person name="De Haan G."/>
            <person name="DeGray S."/>
            <person name="DeMaso C."/>
            <person name="Dhargay N."/>
            <person name="Dooley K."/>
            <person name="Dooley E."/>
            <person name="Doricent M."/>
            <person name="Dorje P."/>
            <person name="Dorjee K."/>
            <person name="Dupes A."/>
            <person name="Elong R."/>
            <person name="Falk J."/>
            <person name="Farina A."/>
            <person name="Faro S."/>
            <person name="Ferguson D."/>
            <person name="Fisher S."/>
            <person name="Foley C.D."/>
            <person name="Franke A."/>
            <person name="Friedrich D."/>
            <person name="Gadbois L."/>
            <person name="Gearin G."/>
            <person name="Gearin C.R."/>
            <person name="Giannoukos G."/>
            <person name="Goode T."/>
            <person name="Graham J."/>
            <person name="Grandbois E."/>
            <person name="Grewal S."/>
            <person name="Gyaltsen K."/>
            <person name="Hafez N."/>
            <person name="Hagos B."/>
            <person name="Hall J."/>
            <person name="Henson C."/>
            <person name="Hollinger A."/>
            <person name="Honan T."/>
            <person name="Huard M.D."/>
            <person name="Hughes L."/>
            <person name="Hurhula B."/>
            <person name="Husby M.E."/>
            <person name="Kamat A."/>
            <person name="Kanga B."/>
            <person name="Kashin S."/>
            <person name="Khazanovich D."/>
            <person name="Kisner P."/>
            <person name="Lance K."/>
            <person name="Lara M."/>
            <person name="Lee W."/>
            <person name="Lennon N."/>
            <person name="Letendre F."/>
            <person name="LeVine R."/>
            <person name="Lipovsky A."/>
            <person name="Liu X."/>
            <person name="Liu J."/>
            <person name="Liu S."/>
            <person name="Lokyitsang T."/>
            <person name="Lokyitsang Y."/>
            <person name="Lubonja R."/>
            <person name="Lui A."/>
            <person name="MacDonald P."/>
            <person name="Magnisalis V."/>
            <person name="Maru K."/>
            <person name="Matthews C."/>
            <person name="McCusker W."/>
            <person name="McDonough S."/>
            <person name="Mehta T."/>
            <person name="Meldrim J."/>
            <person name="Meneus L."/>
            <person name="Mihai O."/>
            <person name="Mihalev A."/>
            <person name="Mihova T."/>
            <person name="Mittelman R."/>
            <person name="Mlenga V."/>
            <person name="Montmayeur A."/>
            <person name="Mulrain L."/>
            <person name="Navidi A."/>
            <person name="Naylor J."/>
            <person name="Negash T."/>
            <person name="Nguyen T."/>
            <person name="Nguyen N."/>
            <person name="Nicol R."/>
            <person name="Norbu C."/>
            <person name="Norbu N."/>
            <person name="Novod N."/>
            <person name="O'Neill B."/>
            <person name="Osman S."/>
            <person name="Markiewicz E."/>
            <person name="Oyono O.L."/>
            <person name="Patti C."/>
            <person name="Phunkhang P."/>
            <person name="Pierre F."/>
            <person name="Priest M."/>
            <person name="Raghuraman S."/>
            <person name="Rege F."/>
            <person name="Reyes R."/>
            <person name="Rise C."/>
            <person name="Rogov P."/>
            <person name="Ross K."/>
            <person name="Ryan E."/>
            <person name="Settipalli S."/>
            <person name="Shea T."/>
            <person name="Sherpa N."/>
            <person name="Shi L."/>
            <person name="Shih D."/>
            <person name="Sparrow T."/>
            <person name="Spaulding J."/>
            <person name="Stalker J."/>
            <person name="Stange-Thomann N."/>
            <person name="Stavropoulos S."/>
            <person name="Stone C."/>
            <person name="Strader C."/>
            <person name="Tesfaye S."/>
            <person name="Thomson T."/>
            <person name="Thoulutsang Y."/>
            <person name="Thoulutsang D."/>
            <person name="Topham K."/>
            <person name="Topping I."/>
            <person name="Tsamla T."/>
            <person name="Vassiliev H."/>
            <person name="Vo A."/>
            <person name="Wangchuk T."/>
            <person name="Wangdi T."/>
            <person name="Weiand M."/>
            <person name="Wilkinson J."/>
            <person name="Wilson A."/>
            <person name="Yadav S."/>
            <person name="Young G."/>
            <person name="Yu Q."/>
            <person name="Zembek L."/>
            <person name="Zhong D."/>
            <person name="Zimmer A."/>
            <person name="Zwirko Z."/>
            <person name="Jaffe D.B."/>
            <person name="Alvarez P."/>
            <person name="Brockman W."/>
            <person name="Butler J."/>
            <person name="Chin C."/>
            <person name="Gnerre S."/>
            <person name="Grabherr M."/>
            <person name="Kleber M."/>
            <person name="Mauceli E."/>
            <person name="MacCallum I."/>
        </authorList>
    </citation>
    <scope>NUCLEOTIDE SEQUENCE [LARGE SCALE GENOMIC DNA]</scope>
    <source>
        <strain evidence="2">Tucson 15287-2541.00</strain>
    </source>
</reference>
<dbReference type="PhylomeDB" id="B4J5F5"/>
<gene>
    <name evidence="1" type="primary">Dgri\GH20255</name>
    <name evidence="1" type="ORF">Dgri_GH20255</name>
</gene>
<accession>B4J5F5</accession>
<evidence type="ECO:0000313" key="2">
    <source>
        <dbReference type="Proteomes" id="UP000001070"/>
    </source>
</evidence>
<organism evidence="2">
    <name type="scientific">Drosophila grimshawi</name>
    <name type="common">Hawaiian fruit fly</name>
    <name type="synonym">Idiomyia grimshawi</name>
    <dbReference type="NCBI Taxonomy" id="7222"/>
    <lineage>
        <taxon>Eukaryota</taxon>
        <taxon>Metazoa</taxon>
        <taxon>Ecdysozoa</taxon>
        <taxon>Arthropoda</taxon>
        <taxon>Hexapoda</taxon>
        <taxon>Insecta</taxon>
        <taxon>Pterygota</taxon>
        <taxon>Neoptera</taxon>
        <taxon>Endopterygota</taxon>
        <taxon>Diptera</taxon>
        <taxon>Brachycera</taxon>
        <taxon>Muscomorpha</taxon>
        <taxon>Ephydroidea</taxon>
        <taxon>Drosophilidae</taxon>
        <taxon>Drosophila</taxon>
        <taxon>Hawaiian Drosophila</taxon>
    </lineage>
</organism>
<proteinExistence type="predicted"/>
<dbReference type="Proteomes" id="UP000001070">
    <property type="component" value="Unassembled WGS sequence"/>
</dbReference>
<dbReference type="AlphaFoldDB" id="B4J5F5"/>
<sequence length="761" mass="87965">MESAIVMEQEEEQEVQVSITFGELQFFDCDDISTCVPIQSALKICRSSLEDLSAKTVDVLSLWLRKLLRAYISEADCYIDIFKCLYEWFQRLKSDVTAESDGACSDFITLIADALSFAEWAKQKLLTAGERLVHTASFFLLGIVYSCLQLSNEQNVEALKQHEPLAIELHLIVLYLLKEITSTSNKIHPRITPLLRQLVDIADFLSVNMTHLHAFVKTGKTMTNICTHYAKCIDLSQDDGTTMPDWLEETVMHLCDTVLTHLETDTPSVPVDKIEEYLKVTQVYLIMLHKLLGCGVKHMDTDVLDDIVQVLSLGEIKRKHDLGQDLHQLIAKYVRPITLQIFELLYQLEDFQKYLIGWLSKREQVDVDCFELCLDYITATITDRAEISQPTCKTLQKIFEYLFKDACHFTNAARYNRILDAFGTLLHVTCSASLINYFCTGLFEEDIIKSQVCSDVLTLCFRLEEANHSWSKPDVVKATSYWIKCNNSYAMFSQNLSQLHIQRMLKYFHRLGNNEMPIFSMRSYRYLHCVSPRTEQQKRILLLRLQRLIKEPLSDIQQYYEFLALMELLPSAEIEGLPHLWSKVKEMMVGDKCKHLANTYFKLALQFSPATKLRILQTAEPFLSKPEANSCWYMQKFLHACKRNADPQLKSLAEQHAIDKDLLSLLDALQPVSVSKPSPNKLHNVNYKLSCRRQHMHQCNLTSLKRKRSHIEKKELMQQLEQNSQQLLQCSTELDASEIVQLRCIFERLKNILSQHEIPNK</sequence>
<protein>
    <submittedName>
        <fullName evidence="1">GH20255</fullName>
    </submittedName>
</protein>
<dbReference type="InParanoid" id="B4J5F5"/>
<dbReference type="OrthoDB" id="8032356at2759"/>
<name>B4J5F5_DROGR</name>
<dbReference type="OMA" id="KFLHACK"/>
<evidence type="ECO:0000313" key="1">
    <source>
        <dbReference type="EMBL" id="EDW01797.1"/>
    </source>
</evidence>
<dbReference type="EMBL" id="CH916367">
    <property type="protein sequence ID" value="EDW01797.1"/>
    <property type="molecule type" value="Genomic_DNA"/>
</dbReference>